<proteinExistence type="predicted"/>
<dbReference type="Proteomes" id="UP000321764">
    <property type="component" value="Unassembled WGS sequence"/>
</dbReference>
<comment type="caution">
    <text evidence="8">The sequence shown here is derived from an EMBL/GenBank/DDBJ whole genome shotgun (WGS) entry which is preliminary data.</text>
</comment>
<dbReference type="AlphaFoldDB" id="A0A5C8Z8T1"/>
<organism evidence="8 9">
    <name type="scientific">Reinekea thalattae</name>
    <dbReference type="NCBI Taxonomy" id="2593301"/>
    <lineage>
        <taxon>Bacteria</taxon>
        <taxon>Pseudomonadati</taxon>
        <taxon>Pseudomonadota</taxon>
        <taxon>Gammaproteobacteria</taxon>
        <taxon>Oceanospirillales</taxon>
        <taxon>Saccharospirillaceae</taxon>
        <taxon>Reinekea</taxon>
    </lineage>
</organism>
<evidence type="ECO:0000256" key="3">
    <source>
        <dbReference type="ARBA" id="ARBA00022603"/>
    </source>
</evidence>
<dbReference type="InterPro" id="IPR050714">
    <property type="entry name" value="Cobalamin_biosynth_MTase"/>
</dbReference>
<reference evidence="8 9" key="1">
    <citation type="submission" date="2019-07" db="EMBL/GenBank/DDBJ databases">
        <title>Reinekea sp. strain SSH23 genome sequencing and assembly.</title>
        <authorList>
            <person name="Kim I."/>
        </authorList>
    </citation>
    <scope>NUCLEOTIDE SEQUENCE [LARGE SCALE GENOMIC DNA]</scope>
    <source>
        <strain evidence="8 9">SSH23</strain>
    </source>
</reference>
<dbReference type="SUPFAM" id="SSF53790">
    <property type="entry name" value="Tetrapyrrole methylase"/>
    <property type="match status" value="1"/>
</dbReference>
<dbReference type="InterPro" id="IPR019012">
    <property type="entry name" value="RNA_cap_Gua-N2-MeTrfase"/>
</dbReference>
<dbReference type="GO" id="GO:0036261">
    <property type="term" value="P:7-methylguanosine cap hypermethylation"/>
    <property type="evidence" value="ECO:0007669"/>
    <property type="project" value="InterPro"/>
</dbReference>
<dbReference type="InterPro" id="IPR006365">
    <property type="entry name" value="Cbl_synth_CobL"/>
</dbReference>
<dbReference type="GO" id="GO:0008276">
    <property type="term" value="F:protein methyltransferase activity"/>
    <property type="evidence" value="ECO:0007669"/>
    <property type="project" value="InterPro"/>
</dbReference>
<evidence type="ECO:0000256" key="5">
    <source>
        <dbReference type="ARBA" id="ARBA00022691"/>
    </source>
</evidence>
<evidence type="ECO:0000256" key="1">
    <source>
        <dbReference type="ARBA" id="ARBA00004953"/>
    </source>
</evidence>
<dbReference type="OrthoDB" id="9787825at2"/>
<keyword evidence="3 8" id="KW-0489">Methyltransferase</keyword>
<comment type="pathway">
    <text evidence="1">Cofactor biosynthesis; adenosylcobalamin biosynthesis.</text>
</comment>
<dbReference type="CDD" id="cd11644">
    <property type="entry name" value="Precorrin-6Y-MT"/>
    <property type="match status" value="1"/>
</dbReference>
<dbReference type="PIRSF" id="PIRSF036428">
    <property type="entry name" value="CobL"/>
    <property type="match status" value="1"/>
</dbReference>
<evidence type="ECO:0000256" key="4">
    <source>
        <dbReference type="ARBA" id="ARBA00022679"/>
    </source>
</evidence>
<feature type="domain" description="Tetrapyrrole methylase" evidence="7">
    <location>
        <begin position="8"/>
        <end position="214"/>
    </location>
</feature>
<evidence type="ECO:0000256" key="6">
    <source>
        <dbReference type="SAM" id="MobiDB-lite"/>
    </source>
</evidence>
<evidence type="ECO:0000313" key="9">
    <source>
        <dbReference type="Proteomes" id="UP000321764"/>
    </source>
</evidence>
<dbReference type="Gene3D" id="3.40.50.150">
    <property type="entry name" value="Vaccinia Virus protein VP39"/>
    <property type="match status" value="1"/>
</dbReference>
<gene>
    <name evidence="8" type="primary">cbiE</name>
    <name evidence="8" type="ORF">FME95_03585</name>
</gene>
<protein>
    <submittedName>
        <fullName evidence="8">Precorrin-6y C5,15-methyltransferase (Decarboxylating) subunit CbiE</fullName>
    </submittedName>
</protein>
<dbReference type="SUPFAM" id="SSF53335">
    <property type="entry name" value="S-adenosyl-L-methionine-dependent methyltransferases"/>
    <property type="match status" value="1"/>
</dbReference>
<dbReference type="InterPro" id="IPR035996">
    <property type="entry name" value="4pyrrol_Methylase_sf"/>
</dbReference>
<dbReference type="PANTHER" id="PTHR43182">
    <property type="entry name" value="COBALT-PRECORRIN-6B C(15)-METHYLTRANSFERASE (DECARBOXYLATING)"/>
    <property type="match status" value="1"/>
</dbReference>
<dbReference type="Pfam" id="PF09445">
    <property type="entry name" value="Methyltransf_15"/>
    <property type="match status" value="1"/>
</dbReference>
<evidence type="ECO:0000256" key="2">
    <source>
        <dbReference type="ARBA" id="ARBA00022573"/>
    </source>
</evidence>
<keyword evidence="9" id="KW-1185">Reference proteome</keyword>
<dbReference type="NCBIfam" id="TIGR02467">
    <property type="entry name" value="CbiE"/>
    <property type="match status" value="1"/>
</dbReference>
<accession>A0A5C8Z8T1</accession>
<evidence type="ECO:0000259" key="7">
    <source>
        <dbReference type="Pfam" id="PF00590"/>
    </source>
</evidence>
<dbReference type="Gene3D" id="3.30.950.10">
    <property type="entry name" value="Methyltransferase, Cobalt-precorrin-4 Transmethylase, Domain 2"/>
    <property type="match status" value="1"/>
</dbReference>
<name>A0A5C8Z8T1_9GAMM</name>
<dbReference type="GO" id="GO:0009236">
    <property type="term" value="P:cobalamin biosynthetic process"/>
    <property type="evidence" value="ECO:0007669"/>
    <property type="project" value="UniProtKB-UniPathway"/>
</dbReference>
<feature type="region of interest" description="Disordered" evidence="6">
    <location>
        <begin position="66"/>
        <end position="91"/>
    </location>
</feature>
<dbReference type="NCBIfam" id="TIGR02469">
    <property type="entry name" value="CbiT"/>
    <property type="match status" value="1"/>
</dbReference>
<keyword evidence="2" id="KW-0169">Cobalamin biosynthesis</keyword>
<keyword evidence="5" id="KW-0949">S-adenosyl-L-methionine</keyword>
<dbReference type="UniPathway" id="UPA00148"/>
<dbReference type="InterPro" id="IPR000878">
    <property type="entry name" value="4pyrrol_Mease"/>
</dbReference>
<dbReference type="InterPro" id="IPR012818">
    <property type="entry name" value="CbiE"/>
</dbReference>
<sequence>MTTLQIKVVGLGVSVPADLSREAQQALIDADVVFGWQRHQALLSAIVSKNKFVQVDALSDLTQALTEQESQQESKQEPKQQSQLESEKQPRQVVVVASGDPLFYGVGKWLKLNKPESASIGFYPAVSSIQAACHQQGLSLQDVKVVSLHGRPLLSLRPWLKAKAKLVVLTDQHSNPNALAQQCAETGFTDSVLHVHENLGGANSRSRCFTVRELLEKPQLFGDLLVCVIEVQGPGWLPQAPGIADELFETGAEAGKGMISKREVRLLILSYLQPSIGDVIWDVGAGCGGVAVELSYWNPEAEVQAVEYQPERLAYLRHNREKFGVVKNLTVVEGKAPAALKNLAAPSKVFVGGSDGELASILYTSWQALPLGGVLVGSAVIASTKQCLADFCQRLAAQKLADVESVELAVKRGSIMADQNTTSALQYQAKLPVEIFKLVKRSNTDIAAALGDFLV</sequence>
<dbReference type="InterPro" id="IPR014777">
    <property type="entry name" value="4pyrrole_Mease_sub1"/>
</dbReference>
<dbReference type="Pfam" id="PF00590">
    <property type="entry name" value="TP_methylase"/>
    <property type="match status" value="1"/>
</dbReference>
<dbReference type="PANTHER" id="PTHR43182:SF1">
    <property type="entry name" value="COBALT-PRECORRIN-7 C(5)-METHYLTRANSFERASE"/>
    <property type="match status" value="1"/>
</dbReference>
<evidence type="ECO:0000313" key="8">
    <source>
        <dbReference type="EMBL" id="TXR53653.1"/>
    </source>
</evidence>
<dbReference type="Gene3D" id="3.40.1010.10">
    <property type="entry name" value="Cobalt-precorrin-4 Transmethylase, Domain 1"/>
    <property type="match status" value="1"/>
</dbReference>
<dbReference type="InterPro" id="IPR014776">
    <property type="entry name" value="4pyrrole_Mease_sub2"/>
</dbReference>
<keyword evidence="4 8" id="KW-0808">Transferase</keyword>
<dbReference type="RefSeq" id="WP_147713053.1">
    <property type="nucleotide sequence ID" value="NZ_VKAD01000001.1"/>
</dbReference>
<dbReference type="InterPro" id="IPR029063">
    <property type="entry name" value="SAM-dependent_MTases_sf"/>
</dbReference>
<dbReference type="InterPro" id="IPR014008">
    <property type="entry name" value="Cbl_synth_MTase_CbiT"/>
</dbReference>
<dbReference type="EMBL" id="VKAD01000001">
    <property type="protein sequence ID" value="TXR53653.1"/>
    <property type="molecule type" value="Genomic_DNA"/>
</dbReference>